<reference evidence="1 2" key="1">
    <citation type="submission" date="2020-06" db="EMBL/GenBank/DDBJ databases">
        <title>REHAB project genomes.</title>
        <authorList>
            <person name="Shaw L.P."/>
        </authorList>
    </citation>
    <scope>NUCLEOTIDE SEQUENCE [LARGE SCALE GENOMIC DNA]</scope>
    <source>
        <strain evidence="1 2">RHBSTW-00116</strain>
    </source>
</reference>
<dbReference type="EMBL" id="JABXRI010000005">
    <property type="protein sequence ID" value="MBA8065774.1"/>
    <property type="molecule type" value="Genomic_DNA"/>
</dbReference>
<comment type="caution">
    <text evidence="1">The sequence shown here is derived from an EMBL/GenBank/DDBJ whole genome shotgun (WGS) entry which is preliminary data.</text>
</comment>
<proteinExistence type="predicted"/>
<evidence type="ECO:0000313" key="2">
    <source>
        <dbReference type="Proteomes" id="UP000591803"/>
    </source>
</evidence>
<evidence type="ECO:0000313" key="1">
    <source>
        <dbReference type="EMBL" id="MBA8065774.1"/>
    </source>
</evidence>
<dbReference type="AlphaFoldDB" id="A0A7W3DA65"/>
<accession>A0A7W3DA65</accession>
<protein>
    <submittedName>
        <fullName evidence="1">Uncharacterized protein</fullName>
    </submittedName>
</protein>
<feature type="non-terminal residue" evidence="1">
    <location>
        <position position="1"/>
    </location>
</feature>
<dbReference type="Proteomes" id="UP000591803">
    <property type="component" value="Unassembled WGS sequence"/>
</dbReference>
<name>A0A7W3DA65_CITFR</name>
<sequence>KSSVGLKNLYGVVVNAVNYVTYDKVKNTVSPPNGTSYNANEISIKYSQNGLCLISDSLERTIEYNGKSAATLKFTYREFSKNMARAAYTTDFSADLPDGDGVVSYKGAKFKVNKADNSSINYTVINGFDREQE</sequence>
<gene>
    <name evidence="1" type="ORF">HV077_26200</name>
</gene>
<organism evidence="1 2">
    <name type="scientific">Citrobacter freundii</name>
    <dbReference type="NCBI Taxonomy" id="546"/>
    <lineage>
        <taxon>Bacteria</taxon>
        <taxon>Pseudomonadati</taxon>
        <taxon>Pseudomonadota</taxon>
        <taxon>Gammaproteobacteria</taxon>
        <taxon>Enterobacterales</taxon>
        <taxon>Enterobacteriaceae</taxon>
        <taxon>Citrobacter</taxon>
        <taxon>Citrobacter freundii complex</taxon>
    </lineage>
</organism>